<sequence>MKKKTFMFKLLGFVLVMETYCLNCTVRITVELIPHLVFGKNLLTWLPN</sequence>
<dbReference type="EMBL" id="GBRH01257639">
    <property type="protein sequence ID" value="JAD40256.1"/>
    <property type="molecule type" value="Transcribed_RNA"/>
</dbReference>
<reference evidence="1" key="2">
    <citation type="journal article" date="2015" name="Data Brief">
        <title>Shoot transcriptome of the giant reed, Arundo donax.</title>
        <authorList>
            <person name="Barrero R.A."/>
            <person name="Guerrero F.D."/>
            <person name="Moolhuijzen P."/>
            <person name="Goolsby J.A."/>
            <person name="Tidwell J."/>
            <person name="Bellgard S.E."/>
            <person name="Bellgard M.I."/>
        </authorList>
    </citation>
    <scope>NUCLEOTIDE SEQUENCE</scope>
    <source>
        <tissue evidence="1">Shoot tissue taken approximately 20 cm above the soil surface</tissue>
    </source>
</reference>
<organism evidence="1">
    <name type="scientific">Arundo donax</name>
    <name type="common">Giant reed</name>
    <name type="synonym">Donax arundinaceus</name>
    <dbReference type="NCBI Taxonomy" id="35708"/>
    <lineage>
        <taxon>Eukaryota</taxon>
        <taxon>Viridiplantae</taxon>
        <taxon>Streptophyta</taxon>
        <taxon>Embryophyta</taxon>
        <taxon>Tracheophyta</taxon>
        <taxon>Spermatophyta</taxon>
        <taxon>Magnoliopsida</taxon>
        <taxon>Liliopsida</taxon>
        <taxon>Poales</taxon>
        <taxon>Poaceae</taxon>
        <taxon>PACMAD clade</taxon>
        <taxon>Arundinoideae</taxon>
        <taxon>Arundineae</taxon>
        <taxon>Arundo</taxon>
    </lineage>
</organism>
<dbReference type="AlphaFoldDB" id="A0A0A8ZN73"/>
<proteinExistence type="predicted"/>
<evidence type="ECO:0000313" key="1">
    <source>
        <dbReference type="EMBL" id="JAD40256.1"/>
    </source>
</evidence>
<reference evidence="1" key="1">
    <citation type="submission" date="2014-09" db="EMBL/GenBank/DDBJ databases">
        <authorList>
            <person name="Magalhaes I.L.F."/>
            <person name="Oliveira U."/>
            <person name="Santos F.R."/>
            <person name="Vidigal T.H.D.A."/>
            <person name="Brescovit A.D."/>
            <person name="Santos A.J."/>
        </authorList>
    </citation>
    <scope>NUCLEOTIDE SEQUENCE</scope>
    <source>
        <tissue evidence="1">Shoot tissue taken approximately 20 cm above the soil surface</tissue>
    </source>
</reference>
<name>A0A0A8ZN73_ARUDO</name>
<protein>
    <submittedName>
        <fullName evidence="1">Uncharacterized protein</fullName>
    </submittedName>
</protein>
<accession>A0A0A8ZN73</accession>